<dbReference type="GO" id="GO:0005829">
    <property type="term" value="C:cytosol"/>
    <property type="evidence" value="ECO:0007669"/>
    <property type="project" value="TreeGrafter"/>
</dbReference>
<feature type="chain" id="PRO_5039588492" evidence="3">
    <location>
        <begin position="22"/>
        <end position="372"/>
    </location>
</feature>
<sequence>MKRFIAIALCLLLTLSTLCSCGDDSDMGKEPVRTTLTEETPILIDSDGNISDFYALGLIGTCDKLQLKGLTATYGAVTAKQAGKNLLGMANLYGFDCPVSMGRSEPLVKLFSATGSADGKYGLGGVSLPAGKKKLSDKPAWEVMYEAAKESSGKLQIICMGPLTNVAMAVNTYPDFAQMVAGISTNAGVSDLEVAQQEGNDVVASIGNGEIDLLADPDAFITVANSGIPIYCIGDRLANQTRFTFNYQENEHTLDMWLKPKSKYSDYFMKVREHYKREDEELVSVAFPSTVSLGNVIDDTILSYDSFSAVSLENDTLRLTKPAAETEGTIHIATTFKDFSFIVEDPYDTNETGAMRFFLMILQMPAYYSKHK</sequence>
<dbReference type="Pfam" id="PF01156">
    <property type="entry name" value="IU_nuc_hydro"/>
    <property type="match status" value="1"/>
</dbReference>
<keyword evidence="1 5" id="KW-0378">Hydrolase</keyword>
<evidence type="ECO:0000256" key="1">
    <source>
        <dbReference type="ARBA" id="ARBA00022801"/>
    </source>
</evidence>
<gene>
    <name evidence="5" type="ORF">H8K20_06625</name>
</gene>
<dbReference type="Proteomes" id="UP000597668">
    <property type="component" value="Unassembled WGS sequence"/>
</dbReference>
<dbReference type="PROSITE" id="PS51257">
    <property type="entry name" value="PROKAR_LIPOPROTEIN"/>
    <property type="match status" value="1"/>
</dbReference>
<dbReference type="SUPFAM" id="SSF53590">
    <property type="entry name" value="Nucleoside hydrolase"/>
    <property type="match status" value="1"/>
</dbReference>
<dbReference type="PANTHER" id="PTHR12304">
    <property type="entry name" value="INOSINE-URIDINE PREFERRING NUCLEOSIDE HYDROLASE"/>
    <property type="match status" value="1"/>
</dbReference>
<proteinExistence type="predicted"/>
<dbReference type="PANTHER" id="PTHR12304:SF4">
    <property type="entry name" value="URIDINE NUCLEOSIDASE"/>
    <property type="match status" value="1"/>
</dbReference>
<evidence type="ECO:0000313" key="6">
    <source>
        <dbReference type="Proteomes" id="UP000597668"/>
    </source>
</evidence>
<dbReference type="AlphaFoldDB" id="A0A8J6INW2"/>
<dbReference type="InterPro" id="IPR001910">
    <property type="entry name" value="Inosine/uridine_hydrolase_dom"/>
</dbReference>
<organism evidence="5 6">
    <name type="scientific">Neobittarella massiliensis</name>
    <name type="common">ex Bilen et al. 2018</name>
    <dbReference type="NCBI Taxonomy" id="2041842"/>
    <lineage>
        <taxon>Bacteria</taxon>
        <taxon>Bacillati</taxon>
        <taxon>Bacillota</taxon>
        <taxon>Clostridia</taxon>
        <taxon>Eubacteriales</taxon>
        <taxon>Oscillospiraceae</taxon>
        <taxon>Neobittarella (ex Bilen et al. 2018)</taxon>
    </lineage>
</organism>
<keyword evidence="3" id="KW-0732">Signal</keyword>
<protein>
    <submittedName>
        <fullName evidence="5">Nucleoside hydrolase</fullName>
    </submittedName>
</protein>
<evidence type="ECO:0000313" key="5">
    <source>
        <dbReference type="EMBL" id="MBC3516067.1"/>
    </source>
</evidence>
<reference evidence="5" key="1">
    <citation type="submission" date="2020-08" db="EMBL/GenBank/DDBJ databases">
        <authorList>
            <person name="Liu C."/>
            <person name="Sun Q."/>
        </authorList>
    </citation>
    <scope>NUCLEOTIDE SEQUENCE</scope>
    <source>
        <strain evidence="5">NSJ-65</strain>
    </source>
</reference>
<dbReference type="Gene3D" id="3.90.245.10">
    <property type="entry name" value="Ribonucleoside hydrolase-like"/>
    <property type="match status" value="1"/>
</dbReference>
<dbReference type="InterPro" id="IPR023186">
    <property type="entry name" value="IUNH"/>
</dbReference>
<feature type="domain" description="Inosine/uridine-preferring nucleoside hydrolase" evidence="4">
    <location>
        <begin position="42"/>
        <end position="282"/>
    </location>
</feature>
<feature type="signal peptide" evidence="3">
    <location>
        <begin position="1"/>
        <end position="21"/>
    </location>
</feature>
<keyword evidence="2" id="KW-0326">Glycosidase</keyword>
<evidence type="ECO:0000259" key="4">
    <source>
        <dbReference type="Pfam" id="PF01156"/>
    </source>
</evidence>
<comment type="caution">
    <text evidence="5">The sequence shown here is derived from an EMBL/GenBank/DDBJ whole genome shotgun (WGS) entry which is preliminary data.</text>
</comment>
<dbReference type="GO" id="GO:0006152">
    <property type="term" value="P:purine nucleoside catabolic process"/>
    <property type="evidence" value="ECO:0007669"/>
    <property type="project" value="TreeGrafter"/>
</dbReference>
<dbReference type="RefSeq" id="WP_186487862.1">
    <property type="nucleotide sequence ID" value="NZ_JACOGI010000001.1"/>
</dbReference>
<dbReference type="GO" id="GO:0008477">
    <property type="term" value="F:purine nucleosidase activity"/>
    <property type="evidence" value="ECO:0007669"/>
    <property type="project" value="TreeGrafter"/>
</dbReference>
<dbReference type="EMBL" id="JACOGI010000001">
    <property type="protein sequence ID" value="MBC3516067.1"/>
    <property type="molecule type" value="Genomic_DNA"/>
</dbReference>
<keyword evidence="6" id="KW-1185">Reference proteome</keyword>
<name>A0A8J6INW2_9FIRM</name>
<evidence type="ECO:0000256" key="2">
    <source>
        <dbReference type="ARBA" id="ARBA00023295"/>
    </source>
</evidence>
<evidence type="ECO:0000256" key="3">
    <source>
        <dbReference type="SAM" id="SignalP"/>
    </source>
</evidence>
<accession>A0A8J6INW2</accession>
<dbReference type="InterPro" id="IPR036452">
    <property type="entry name" value="Ribo_hydro-like"/>
</dbReference>